<keyword evidence="1" id="KW-0732">Signal</keyword>
<dbReference type="EMBL" id="RDQO01000001">
    <property type="protein sequence ID" value="RMX08137.1"/>
    <property type="molecule type" value="Genomic_DNA"/>
</dbReference>
<sequence length="234" mass="25884">MQRRNLLIATAVMLSGGWSSVSASSPVGQTRMILPQGTYKRIVPLGQSAAAPASTPVRAHPTRPQPAAGQVPWAYAQVAAEHGLPAWALYGVALQESRMKFGERVLPFPWTLCVRGRGERYRSHAAALDALQRHIRTGITNVDCGSMQVNWHWHGAKFASKSDALDHWTNLRVGASILQGLYQARRDWLTAFKLYHIGSERPDNRERGNRYARSVVRQIALQGVDTRQLLGVTA</sequence>
<feature type="signal peptide" evidence="1">
    <location>
        <begin position="1"/>
        <end position="23"/>
    </location>
</feature>
<name>A0A3M6QYQ1_9BURK</name>
<dbReference type="Proteomes" id="UP000278006">
    <property type="component" value="Unassembled WGS sequence"/>
</dbReference>
<dbReference type="InterPro" id="IPR023346">
    <property type="entry name" value="Lysozyme-like_dom_sf"/>
</dbReference>
<dbReference type="RefSeq" id="WP_122226260.1">
    <property type="nucleotide sequence ID" value="NZ_SGWR01000001.1"/>
</dbReference>
<gene>
    <name evidence="2" type="ORF">D8I35_03170</name>
</gene>
<proteinExistence type="predicted"/>
<keyword evidence="3" id="KW-1185">Reference proteome</keyword>
<dbReference type="AlphaFoldDB" id="A0A3M6QYQ1"/>
<feature type="chain" id="PRO_5017943906" evidence="1">
    <location>
        <begin position="24"/>
        <end position="234"/>
    </location>
</feature>
<accession>A0A3M6QYQ1</accession>
<protein>
    <submittedName>
        <fullName evidence="2">Lytic transglycosylase</fullName>
    </submittedName>
</protein>
<dbReference type="Gene3D" id="1.10.530.10">
    <property type="match status" value="1"/>
</dbReference>
<reference evidence="2 3" key="1">
    <citation type="submission" date="2018-10" db="EMBL/GenBank/DDBJ databases">
        <title>Draft genome of Cortibacter populi DSM10536.</title>
        <authorList>
            <person name="Bernier A.-M."/>
            <person name="Bernard K."/>
        </authorList>
    </citation>
    <scope>NUCLEOTIDE SEQUENCE [LARGE SCALE GENOMIC DNA]</scope>
    <source>
        <strain evidence="2 3">DSM 105136</strain>
    </source>
</reference>
<comment type="caution">
    <text evidence="2">The sequence shown here is derived from an EMBL/GenBank/DDBJ whole genome shotgun (WGS) entry which is preliminary data.</text>
</comment>
<evidence type="ECO:0000256" key="1">
    <source>
        <dbReference type="SAM" id="SignalP"/>
    </source>
</evidence>
<evidence type="ECO:0000313" key="2">
    <source>
        <dbReference type="EMBL" id="RMX08137.1"/>
    </source>
</evidence>
<evidence type="ECO:0000313" key="3">
    <source>
        <dbReference type="Proteomes" id="UP000278006"/>
    </source>
</evidence>
<organism evidence="2 3">
    <name type="scientific">Corticibacter populi</name>
    <dbReference type="NCBI Taxonomy" id="1550736"/>
    <lineage>
        <taxon>Bacteria</taxon>
        <taxon>Pseudomonadati</taxon>
        <taxon>Pseudomonadota</taxon>
        <taxon>Betaproteobacteria</taxon>
        <taxon>Burkholderiales</taxon>
        <taxon>Comamonadaceae</taxon>
        <taxon>Corticibacter</taxon>
    </lineage>
</organism>
<dbReference type="SUPFAM" id="SSF53955">
    <property type="entry name" value="Lysozyme-like"/>
    <property type="match status" value="1"/>
</dbReference>